<feature type="compositionally biased region" description="Polar residues" evidence="1">
    <location>
        <begin position="22"/>
        <end position="34"/>
    </location>
</feature>
<dbReference type="HOGENOM" id="CLU_062681_0_0_1"/>
<dbReference type="OrthoDB" id="5420410at2759"/>
<dbReference type="Proteomes" id="UP000054321">
    <property type="component" value="Unassembled WGS sequence"/>
</dbReference>
<proteinExistence type="predicted"/>
<evidence type="ECO:0000313" key="2">
    <source>
        <dbReference type="EMBL" id="KIN05711.1"/>
    </source>
</evidence>
<protein>
    <recommendedName>
        <fullName evidence="4">Meiotic recombination protein DMC1</fullName>
    </recommendedName>
</protein>
<feature type="region of interest" description="Disordered" evidence="1">
    <location>
        <begin position="201"/>
        <end position="220"/>
    </location>
</feature>
<dbReference type="AlphaFoldDB" id="A0A0C3HBQ4"/>
<dbReference type="Pfam" id="PF17110">
    <property type="entry name" value="TFB6"/>
    <property type="match status" value="1"/>
</dbReference>
<dbReference type="InParanoid" id="A0A0C3HBQ4"/>
<reference evidence="2 3" key="1">
    <citation type="submission" date="2014-04" db="EMBL/GenBank/DDBJ databases">
        <authorList>
            <consortium name="DOE Joint Genome Institute"/>
            <person name="Kuo A."/>
            <person name="Martino E."/>
            <person name="Perotto S."/>
            <person name="Kohler A."/>
            <person name="Nagy L.G."/>
            <person name="Floudas D."/>
            <person name="Copeland A."/>
            <person name="Barry K.W."/>
            <person name="Cichocki N."/>
            <person name="Veneault-Fourrey C."/>
            <person name="LaButti K."/>
            <person name="Lindquist E.A."/>
            <person name="Lipzen A."/>
            <person name="Lundell T."/>
            <person name="Morin E."/>
            <person name="Murat C."/>
            <person name="Sun H."/>
            <person name="Tunlid A."/>
            <person name="Henrissat B."/>
            <person name="Grigoriev I.V."/>
            <person name="Hibbett D.S."/>
            <person name="Martin F."/>
            <person name="Nordberg H.P."/>
            <person name="Cantor M.N."/>
            <person name="Hua S.X."/>
        </authorList>
    </citation>
    <scope>NUCLEOTIDE SEQUENCE [LARGE SCALE GENOMIC DNA]</scope>
    <source>
        <strain evidence="2 3">Zn</strain>
    </source>
</reference>
<dbReference type="STRING" id="913774.A0A0C3HBQ4"/>
<organism evidence="2 3">
    <name type="scientific">Oidiodendron maius (strain Zn)</name>
    <dbReference type="NCBI Taxonomy" id="913774"/>
    <lineage>
        <taxon>Eukaryota</taxon>
        <taxon>Fungi</taxon>
        <taxon>Dikarya</taxon>
        <taxon>Ascomycota</taxon>
        <taxon>Pezizomycotina</taxon>
        <taxon>Leotiomycetes</taxon>
        <taxon>Leotiomycetes incertae sedis</taxon>
        <taxon>Myxotrichaceae</taxon>
        <taxon>Oidiodendron</taxon>
    </lineage>
</organism>
<dbReference type="EMBL" id="KN832871">
    <property type="protein sequence ID" value="KIN05711.1"/>
    <property type="molecule type" value="Genomic_DNA"/>
</dbReference>
<dbReference type="InterPro" id="IPR031349">
    <property type="entry name" value="Tfb6"/>
</dbReference>
<dbReference type="FunCoup" id="A0A0C3HBQ4">
    <property type="interactions" value="28"/>
</dbReference>
<gene>
    <name evidence="2" type="ORF">OIDMADRAFT_154136</name>
</gene>
<sequence>MDEITNDESGGFITATLPSPAPSNSTRSSITSNLPHPRSHPLRAGSAKEGTARRYVEGRLLHISRRYTKKFQPADPAEEVHGYECMNEAAKDLGEVVDVLWLSGTPSLQIPYLLNVALSVTTYLPSFPPAPVATFKLLGKLDHAFASLLKGEDNLTGEILPGFERGKRAGMSGTDMVRCKSLVEATRVLVVEVMSSGAEIDRDDEESGMDTDMMSTDRESTWDADQDVYDMDVARVYEATITQLGGVLETRSGYDAGSGLS</sequence>
<feature type="region of interest" description="Disordered" evidence="1">
    <location>
        <begin position="1"/>
        <end position="50"/>
    </location>
</feature>
<dbReference type="PANTHER" id="PTHR37781">
    <property type="entry name" value="TFIIH COMPLEX SUBUNIT"/>
    <property type="match status" value="1"/>
</dbReference>
<evidence type="ECO:0008006" key="4">
    <source>
        <dbReference type="Google" id="ProtNLM"/>
    </source>
</evidence>
<keyword evidence="3" id="KW-1185">Reference proteome</keyword>
<accession>A0A0C3HBQ4</accession>
<name>A0A0C3HBQ4_OIDMZ</name>
<dbReference type="PANTHER" id="PTHR37781:SF1">
    <property type="entry name" value="ADR380WP"/>
    <property type="match status" value="1"/>
</dbReference>
<evidence type="ECO:0000256" key="1">
    <source>
        <dbReference type="SAM" id="MobiDB-lite"/>
    </source>
</evidence>
<dbReference type="GO" id="GO:0005675">
    <property type="term" value="C:transcription factor TFIIH holo complex"/>
    <property type="evidence" value="ECO:0007669"/>
    <property type="project" value="TreeGrafter"/>
</dbReference>
<evidence type="ECO:0000313" key="3">
    <source>
        <dbReference type="Proteomes" id="UP000054321"/>
    </source>
</evidence>
<reference evidence="3" key="2">
    <citation type="submission" date="2015-01" db="EMBL/GenBank/DDBJ databases">
        <title>Evolutionary Origins and Diversification of the Mycorrhizal Mutualists.</title>
        <authorList>
            <consortium name="DOE Joint Genome Institute"/>
            <consortium name="Mycorrhizal Genomics Consortium"/>
            <person name="Kohler A."/>
            <person name="Kuo A."/>
            <person name="Nagy L.G."/>
            <person name="Floudas D."/>
            <person name="Copeland A."/>
            <person name="Barry K.W."/>
            <person name="Cichocki N."/>
            <person name="Veneault-Fourrey C."/>
            <person name="LaButti K."/>
            <person name="Lindquist E.A."/>
            <person name="Lipzen A."/>
            <person name="Lundell T."/>
            <person name="Morin E."/>
            <person name="Murat C."/>
            <person name="Riley R."/>
            <person name="Ohm R."/>
            <person name="Sun H."/>
            <person name="Tunlid A."/>
            <person name="Henrissat B."/>
            <person name="Grigoriev I.V."/>
            <person name="Hibbett D.S."/>
            <person name="Martin F."/>
        </authorList>
    </citation>
    <scope>NUCLEOTIDE SEQUENCE [LARGE SCALE GENOMIC DNA]</scope>
    <source>
        <strain evidence="3">Zn</strain>
    </source>
</reference>